<reference evidence="1 2" key="1">
    <citation type="journal article" date="2021" name="Hortic Res">
        <title>High-quality reference genome and annotation aids understanding of berry development for evergreen blueberry (Vaccinium darrowii).</title>
        <authorList>
            <person name="Yu J."/>
            <person name="Hulse-Kemp A.M."/>
            <person name="Babiker E."/>
            <person name="Staton M."/>
        </authorList>
    </citation>
    <scope>NUCLEOTIDE SEQUENCE [LARGE SCALE GENOMIC DNA]</scope>
    <source>
        <strain evidence="2">cv. NJ 8807/NJ 8810</strain>
        <tissue evidence="1">Young leaf</tissue>
    </source>
</reference>
<dbReference type="Proteomes" id="UP000828048">
    <property type="component" value="Chromosome 12"/>
</dbReference>
<accession>A0ACB7ZE99</accession>
<name>A0ACB7ZE99_9ERIC</name>
<organism evidence="1 2">
    <name type="scientific">Vaccinium darrowii</name>
    <dbReference type="NCBI Taxonomy" id="229202"/>
    <lineage>
        <taxon>Eukaryota</taxon>
        <taxon>Viridiplantae</taxon>
        <taxon>Streptophyta</taxon>
        <taxon>Embryophyta</taxon>
        <taxon>Tracheophyta</taxon>
        <taxon>Spermatophyta</taxon>
        <taxon>Magnoliopsida</taxon>
        <taxon>eudicotyledons</taxon>
        <taxon>Gunneridae</taxon>
        <taxon>Pentapetalae</taxon>
        <taxon>asterids</taxon>
        <taxon>Ericales</taxon>
        <taxon>Ericaceae</taxon>
        <taxon>Vaccinioideae</taxon>
        <taxon>Vaccinieae</taxon>
        <taxon>Vaccinium</taxon>
    </lineage>
</organism>
<gene>
    <name evidence="1" type="ORF">Vadar_023849</name>
</gene>
<sequence length="209" mass="22804">MSTTKVYIVFYSLHGHVEDMARKVQQGANAVEGVEATLWQVPETLPDRVLEKMKAPDKPNDVPEIRPEQLVEADGFLFGFPSRFGVMAAQFKAFFDATHELWVTQALAGKPAGIFWSTGFPGGGQELTALTAVTQLAHHGMIFVPLGYTFGSGMFEMNEVKGGSSYGAGTYAADGSRQPSELELQQAFHQGKYVAELTKKLTPRPLPAH</sequence>
<evidence type="ECO:0000313" key="1">
    <source>
        <dbReference type="EMBL" id="KAH7863940.1"/>
    </source>
</evidence>
<dbReference type="EMBL" id="CM037162">
    <property type="protein sequence ID" value="KAH7863940.1"/>
    <property type="molecule type" value="Genomic_DNA"/>
</dbReference>
<keyword evidence="2" id="KW-1185">Reference proteome</keyword>
<comment type="caution">
    <text evidence="1">The sequence shown here is derived from an EMBL/GenBank/DDBJ whole genome shotgun (WGS) entry which is preliminary data.</text>
</comment>
<protein>
    <submittedName>
        <fullName evidence="1">Uncharacterized protein</fullName>
    </submittedName>
</protein>
<proteinExistence type="predicted"/>
<evidence type="ECO:0000313" key="2">
    <source>
        <dbReference type="Proteomes" id="UP000828048"/>
    </source>
</evidence>